<dbReference type="Proteomes" id="UP001500459">
    <property type="component" value="Unassembled WGS sequence"/>
</dbReference>
<dbReference type="InterPro" id="IPR019223">
    <property type="entry name" value="DUF2147"/>
</dbReference>
<name>A0ABP6UM91_9FLAO</name>
<accession>A0ABP6UM91</accession>
<evidence type="ECO:0000313" key="2">
    <source>
        <dbReference type="EMBL" id="GAA3509949.1"/>
    </source>
</evidence>
<dbReference type="Gene3D" id="2.40.128.520">
    <property type="match status" value="1"/>
</dbReference>
<feature type="domain" description="DUF2147" evidence="1">
    <location>
        <begin position="30"/>
        <end position="120"/>
    </location>
</feature>
<sequence>MFDKNSINLICIISLLFVSTELFSQYTLQGIWNSGKDNTMIEVTESNGTIVGKIKSSDKKDIELGKVILKDLKKEDNTWVGSIYAHQRKEWYDVEISPQDNVLQLKVSVGFLSKTLIWKKTKG</sequence>
<keyword evidence="3" id="KW-1185">Reference proteome</keyword>
<comment type="caution">
    <text evidence="2">The sequence shown here is derived from an EMBL/GenBank/DDBJ whole genome shotgun (WGS) entry which is preliminary data.</text>
</comment>
<evidence type="ECO:0000313" key="3">
    <source>
        <dbReference type="Proteomes" id="UP001500459"/>
    </source>
</evidence>
<dbReference type="EMBL" id="BAABCW010000009">
    <property type="protein sequence ID" value="GAA3509949.1"/>
    <property type="molecule type" value="Genomic_DNA"/>
</dbReference>
<evidence type="ECO:0000259" key="1">
    <source>
        <dbReference type="Pfam" id="PF09917"/>
    </source>
</evidence>
<reference evidence="3" key="1">
    <citation type="journal article" date="2019" name="Int. J. Syst. Evol. Microbiol.">
        <title>The Global Catalogue of Microorganisms (GCM) 10K type strain sequencing project: providing services to taxonomists for standard genome sequencing and annotation.</title>
        <authorList>
            <consortium name="The Broad Institute Genomics Platform"/>
            <consortium name="The Broad Institute Genome Sequencing Center for Infectious Disease"/>
            <person name="Wu L."/>
            <person name="Ma J."/>
        </authorList>
    </citation>
    <scope>NUCLEOTIDE SEQUENCE [LARGE SCALE GENOMIC DNA]</scope>
    <source>
        <strain evidence="3">JCM 17106</strain>
    </source>
</reference>
<organism evidence="2 3">
    <name type="scientific">Aquimarina addita</name>
    <dbReference type="NCBI Taxonomy" id="870485"/>
    <lineage>
        <taxon>Bacteria</taxon>
        <taxon>Pseudomonadati</taxon>
        <taxon>Bacteroidota</taxon>
        <taxon>Flavobacteriia</taxon>
        <taxon>Flavobacteriales</taxon>
        <taxon>Flavobacteriaceae</taxon>
        <taxon>Aquimarina</taxon>
    </lineage>
</organism>
<gene>
    <name evidence="2" type="ORF">GCM10022393_23640</name>
</gene>
<protein>
    <recommendedName>
        <fullName evidence="1">DUF2147 domain-containing protein</fullName>
    </recommendedName>
</protein>
<dbReference type="RefSeq" id="WP_425549117.1">
    <property type="nucleotide sequence ID" value="NZ_BAABCW010000009.1"/>
</dbReference>
<proteinExistence type="predicted"/>
<dbReference type="Pfam" id="PF09917">
    <property type="entry name" value="DUF2147"/>
    <property type="match status" value="1"/>
</dbReference>